<dbReference type="RefSeq" id="WP_076450188.1">
    <property type="nucleotide sequence ID" value="NZ_FTOJ01000002.1"/>
</dbReference>
<dbReference type="Proteomes" id="UP000186246">
    <property type="component" value="Unassembled WGS sequence"/>
</dbReference>
<sequence length="184" mass="19425">MKKILSTILLGSIALLNAQVIIGDAIGTATVKTSVLLEFAKGSGTGNKGIVLPYVTTLPTSTEGTIILDAVDATKARVRFYNNTQWVDLSGQDGNITSALPIQTSATENTAARAIIGDVPNPIPVTFPDGVLVLNSATKAMVLPQVANVQDILKPAPGMMVYINKTGAKRLAVFNGTKWSYWKP</sequence>
<dbReference type="EMBL" id="FTOJ01000002">
    <property type="protein sequence ID" value="SIS68661.1"/>
    <property type="molecule type" value="Genomic_DNA"/>
</dbReference>
<protein>
    <submittedName>
        <fullName evidence="2">Uncharacterized protein</fullName>
    </submittedName>
</protein>
<gene>
    <name evidence="1" type="ORF">B0A70_01415</name>
    <name evidence="2" type="ORF">SAMN05421796_10215</name>
</gene>
<reference evidence="1 4" key="1">
    <citation type="submission" date="2016-11" db="EMBL/GenBank/DDBJ databases">
        <title>Whole genomes of Flavobacteriaceae.</title>
        <authorList>
            <person name="Stine C."/>
            <person name="Li C."/>
            <person name="Tadesse D."/>
        </authorList>
    </citation>
    <scope>NUCLEOTIDE SEQUENCE [LARGE SCALE GENOMIC DNA]</scope>
    <source>
        <strain evidence="1 4">DSM 21068</strain>
    </source>
</reference>
<dbReference type="EMBL" id="MUGO01000002">
    <property type="protein sequence ID" value="PQA97353.1"/>
    <property type="molecule type" value="Genomic_DNA"/>
</dbReference>
<proteinExistence type="predicted"/>
<accession>A0A1N7L4F3</accession>
<dbReference type="Proteomes" id="UP000238314">
    <property type="component" value="Unassembled WGS sequence"/>
</dbReference>
<reference evidence="3" key="3">
    <citation type="submission" date="2017-01" db="EMBL/GenBank/DDBJ databases">
        <authorList>
            <person name="Varghese N."/>
            <person name="Submissions S."/>
        </authorList>
    </citation>
    <scope>NUCLEOTIDE SEQUENCE [LARGE SCALE GENOMIC DNA]</scope>
    <source>
        <strain evidence="3">DSM 21068</strain>
    </source>
</reference>
<evidence type="ECO:0000313" key="3">
    <source>
        <dbReference type="Proteomes" id="UP000186246"/>
    </source>
</evidence>
<dbReference type="OrthoDB" id="705292at2"/>
<evidence type="ECO:0000313" key="1">
    <source>
        <dbReference type="EMBL" id="PQA97353.1"/>
    </source>
</evidence>
<name>A0A1N7L4F3_9FLAO</name>
<organism evidence="2 3">
    <name type="scientific">Chryseobacterium piscicola</name>
    <dbReference type="NCBI Taxonomy" id="551459"/>
    <lineage>
        <taxon>Bacteria</taxon>
        <taxon>Pseudomonadati</taxon>
        <taxon>Bacteroidota</taxon>
        <taxon>Flavobacteriia</taxon>
        <taxon>Flavobacteriales</taxon>
        <taxon>Weeksellaceae</taxon>
        <taxon>Chryseobacterium group</taxon>
        <taxon>Chryseobacterium</taxon>
    </lineage>
</organism>
<dbReference type="AlphaFoldDB" id="A0A1N7L4F3"/>
<keyword evidence="4" id="KW-1185">Reference proteome</keyword>
<reference evidence="2" key="2">
    <citation type="submission" date="2017-01" db="EMBL/GenBank/DDBJ databases">
        <authorList>
            <person name="Mah S.A."/>
            <person name="Swanson W.J."/>
            <person name="Moy G.W."/>
            <person name="Vacquier V.D."/>
        </authorList>
    </citation>
    <scope>NUCLEOTIDE SEQUENCE [LARGE SCALE GENOMIC DNA]</scope>
    <source>
        <strain evidence="2">DSM 21068</strain>
    </source>
</reference>
<evidence type="ECO:0000313" key="2">
    <source>
        <dbReference type="EMBL" id="SIS68661.1"/>
    </source>
</evidence>
<evidence type="ECO:0000313" key="4">
    <source>
        <dbReference type="Proteomes" id="UP000238314"/>
    </source>
</evidence>